<evidence type="ECO:0000256" key="1">
    <source>
        <dbReference type="SAM" id="Phobius"/>
    </source>
</evidence>
<feature type="transmembrane region" description="Helical" evidence="1">
    <location>
        <begin position="441"/>
        <end position="465"/>
    </location>
</feature>
<dbReference type="CTD" id="8233246"/>
<dbReference type="PANTHER" id="PTHR11360">
    <property type="entry name" value="MONOCARBOXYLATE TRANSPORTER"/>
    <property type="match status" value="1"/>
</dbReference>
<dbReference type="EMBL" id="DS235846">
    <property type="protein sequence ID" value="EEB18523.1"/>
    <property type="molecule type" value="Genomic_DNA"/>
</dbReference>
<dbReference type="GeneID" id="8233246"/>
<dbReference type="HOGENOM" id="CLU_520045_0_0_1"/>
<feature type="transmembrane region" description="Helical" evidence="1">
    <location>
        <begin position="20"/>
        <end position="46"/>
    </location>
</feature>
<evidence type="ECO:0000313" key="2">
    <source>
        <dbReference type="EMBL" id="EEB18523.1"/>
    </source>
</evidence>
<gene>
    <name evidence="3" type="primary">8233246</name>
    <name evidence="2" type="ORF">Phum_PHUM517360</name>
</gene>
<proteinExistence type="predicted"/>
<keyword evidence="1" id="KW-0472">Membrane</keyword>
<dbReference type="KEGG" id="phu:Phum_PHUM517360"/>
<dbReference type="RefSeq" id="XP_002431261.1">
    <property type="nucleotide sequence ID" value="XM_002431216.1"/>
</dbReference>
<reference evidence="3" key="3">
    <citation type="submission" date="2020-05" db="UniProtKB">
        <authorList>
            <consortium name="EnsemblMetazoa"/>
        </authorList>
    </citation>
    <scope>IDENTIFICATION</scope>
    <source>
        <strain evidence="3">USDA</strain>
    </source>
</reference>
<dbReference type="PANTHER" id="PTHR11360:SF238">
    <property type="entry name" value="SD10469P"/>
    <property type="match status" value="1"/>
</dbReference>
<dbReference type="VEuPathDB" id="VectorBase:PHUM517360"/>
<protein>
    <submittedName>
        <fullName evidence="2 3">Monocarboxylate transporter, putative</fullName>
    </submittedName>
</protein>
<dbReference type="eggNOG" id="KOG2504">
    <property type="taxonomic scope" value="Eukaryota"/>
</dbReference>
<dbReference type="InParanoid" id="E0VYR7"/>
<feature type="transmembrane region" description="Helical" evidence="1">
    <location>
        <begin position="67"/>
        <end position="85"/>
    </location>
</feature>
<keyword evidence="1" id="KW-0812">Transmembrane</keyword>
<dbReference type="InterPro" id="IPR011701">
    <property type="entry name" value="MFS"/>
</dbReference>
<name>E0VYR7_PEDHC</name>
<feature type="transmembrane region" description="Helical" evidence="1">
    <location>
        <begin position="485"/>
        <end position="507"/>
    </location>
</feature>
<feature type="transmembrane region" description="Helical" evidence="1">
    <location>
        <begin position="360"/>
        <end position="379"/>
    </location>
</feature>
<reference evidence="2" key="1">
    <citation type="submission" date="2007-04" db="EMBL/GenBank/DDBJ databases">
        <title>Annotation of Pediculus humanus corporis strain USDA.</title>
        <authorList>
            <person name="Kirkness E."/>
            <person name="Hannick L."/>
            <person name="Hass B."/>
            <person name="Bruggner R."/>
            <person name="Lawson D."/>
            <person name="Bidwell S."/>
            <person name="Joardar V."/>
            <person name="Caler E."/>
            <person name="Walenz B."/>
            <person name="Inman J."/>
            <person name="Schobel S."/>
            <person name="Galinsky K."/>
            <person name="Amedeo P."/>
            <person name="Strausberg R."/>
        </authorList>
    </citation>
    <scope>NUCLEOTIDE SEQUENCE</scope>
    <source>
        <strain evidence="2">USDA</strain>
    </source>
</reference>
<feature type="transmembrane region" description="Helical" evidence="1">
    <location>
        <begin position="91"/>
        <end position="109"/>
    </location>
</feature>
<reference evidence="2" key="2">
    <citation type="submission" date="2007-04" db="EMBL/GenBank/DDBJ databases">
        <title>The genome of the human body louse.</title>
        <authorList>
            <consortium name="The Human Body Louse Genome Consortium"/>
            <person name="Kirkness E."/>
            <person name="Walenz B."/>
            <person name="Hass B."/>
            <person name="Bruggner R."/>
            <person name="Strausberg R."/>
        </authorList>
    </citation>
    <scope>NUCLEOTIDE SEQUENCE</scope>
    <source>
        <strain evidence="2">USDA</strain>
    </source>
</reference>
<dbReference type="OrthoDB" id="6509908at2759"/>
<dbReference type="InterPro" id="IPR050327">
    <property type="entry name" value="Proton-linked_MCT"/>
</dbReference>
<dbReference type="AlphaFoldDB" id="E0VYR7"/>
<dbReference type="EMBL" id="AAZO01006287">
    <property type="status" value="NOT_ANNOTATED_CDS"/>
    <property type="molecule type" value="Genomic_DNA"/>
</dbReference>
<dbReference type="SUPFAM" id="SSF103473">
    <property type="entry name" value="MFS general substrate transporter"/>
    <property type="match status" value="1"/>
</dbReference>
<evidence type="ECO:0000313" key="4">
    <source>
        <dbReference type="Proteomes" id="UP000009046"/>
    </source>
</evidence>
<accession>E0VYR7</accession>
<organism>
    <name type="scientific">Pediculus humanus subsp. corporis</name>
    <name type="common">Body louse</name>
    <dbReference type="NCBI Taxonomy" id="121224"/>
    <lineage>
        <taxon>Eukaryota</taxon>
        <taxon>Metazoa</taxon>
        <taxon>Ecdysozoa</taxon>
        <taxon>Arthropoda</taxon>
        <taxon>Hexapoda</taxon>
        <taxon>Insecta</taxon>
        <taxon>Pterygota</taxon>
        <taxon>Neoptera</taxon>
        <taxon>Paraneoptera</taxon>
        <taxon>Psocodea</taxon>
        <taxon>Troctomorpha</taxon>
        <taxon>Phthiraptera</taxon>
        <taxon>Anoplura</taxon>
        <taxon>Pediculidae</taxon>
        <taxon>Pediculus</taxon>
    </lineage>
</organism>
<dbReference type="InterPro" id="IPR036259">
    <property type="entry name" value="MFS_trans_sf"/>
</dbReference>
<dbReference type="Gene3D" id="1.20.1250.20">
    <property type="entry name" value="MFS general substrate transporter like domains"/>
    <property type="match status" value="1"/>
</dbReference>
<dbReference type="EnsemblMetazoa" id="PHUM517360-RA">
    <property type="protein sequence ID" value="PHUM517360-PA"/>
    <property type="gene ID" value="PHUM517360"/>
</dbReference>
<keyword evidence="4" id="KW-1185">Reference proteome</keyword>
<sequence length="524" mass="57984">MQKKNRKSHETYAIIPPNGGWGWVVVASAFYINVVIDGIQLTFGVFIDDISENLHLDVPQVAFANSLMFGMHLIMGPFCAGFSSVFGLRPVSIFGGLISSLGIGLTYFANGSYYMYCTYGLIGGVGLGLVYMNSLLITGLYFTTLMPIAIGIVVCGTGVGTIVFALMEYYLLSLTDWRTSFLVQALLTATMSIAAISFKPIKPVRIDIIDHKPSTSKSYIKNDSKGGNQPSFHKKEVSARISVSSLRSLKSAVWQGYLEPSVVYDFKKKGYWGCNCCTSCKKNPPQPIKNPVLILEDEEFDLDDIEEEDEEQKRPSGILSQKRVTIDENVDIFVEEKPKKCDPLRRTMVASFDCGLLKSFSFFLFTMSGALQMGSILVVHTYEKVLFVVILGASNTFWRLVLGGVATINKVNHELIAIGGIIIGGVATLLSCFSENIYFQFIFCIFFGLGMASFAVFRIVILLELVDVSKVENATGLLMNVYDSYTVIFVITGSIMCISGLMLIKIGKLRKKELRRRDTTFNIP</sequence>
<dbReference type="Proteomes" id="UP000009046">
    <property type="component" value="Unassembled WGS sequence"/>
</dbReference>
<feature type="transmembrane region" description="Helical" evidence="1">
    <location>
        <begin position="179"/>
        <end position="198"/>
    </location>
</feature>
<feature type="transmembrane region" description="Helical" evidence="1">
    <location>
        <begin position="415"/>
        <end position="434"/>
    </location>
</feature>
<feature type="transmembrane region" description="Helical" evidence="1">
    <location>
        <begin position="148"/>
        <end position="172"/>
    </location>
</feature>
<feature type="transmembrane region" description="Helical" evidence="1">
    <location>
        <begin position="121"/>
        <end position="142"/>
    </location>
</feature>
<evidence type="ECO:0000313" key="3">
    <source>
        <dbReference type="EnsemblMetazoa" id="PHUM517360-PA"/>
    </source>
</evidence>
<dbReference type="GO" id="GO:0008028">
    <property type="term" value="F:monocarboxylic acid transmembrane transporter activity"/>
    <property type="evidence" value="ECO:0007669"/>
    <property type="project" value="TreeGrafter"/>
</dbReference>
<dbReference type="Pfam" id="PF07690">
    <property type="entry name" value="MFS_1"/>
    <property type="match status" value="1"/>
</dbReference>
<keyword evidence="1" id="KW-1133">Transmembrane helix</keyword>